<keyword evidence="2" id="KW-1185">Reference proteome</keyword>
<gene>
    <name evidence="1" type="ORF">BJ994_001322</name>
</gene>
<dbReference type="Proteomes" id="UP000547458">
    <property type="component" value="Unassembled WGS sequence"/>
</dbReference>
<evidence type="ECO:0000313" key="1">
    <source>
        <dbReference type="EMBL" id="NJC22246.1"/>
    </source>
</evidence>
<evidence type="ECO:0000313" key="2">
    <source>
        <dbReference type="Proteomes" id="UP000547458"/>
    </source>
</evidence>
<organism evidence="1 2">
    <name type="scientific">Arthrobacter pigmenti</name>
    <dbReference type="NCBI Taxonomy" id="271432"/>
    <lineage>
        <taxon>Bacteria</taxon>
        <taxon>Bacillati</taxon>
        <taxon>Actinomycetota</taxon>
        <taxon>Actinomycetes</taxon>
        <taxon>Micrococcales</taxon>
        <taxon>Micrococcaceae</taxon>
        <taxon>Arthrobacter</taxon>
    </lineage>
</organism>
<dbReference type="AlphaFoldDB" id="A0A846RT47"/>
<accession>A0A846RT47</accession>
<reference evidence="1 2" key="1">
    <citation type="submission" date="2020-03" db="EMBL/GenBank/DDBJ databases">
        <title>Sequencing the genomes of 1000 actinobacteria strains.</title>
        <authorList>
            <person name="Klenk H.-P."/>
        </authorList>
    </citation>
    <scope>NUCLEOTIDE SEQUENCE [LARGE SCALE GENOMIC DNA]</scope>
    <source>
        <strain evidence="1 2">DSM 16403</strain>
    </source>
</reference>
<proteinExistence type="predicted"/>
<comment type="caution">
    <text evidence="1">The sequence shown here is derived from an EMBL/GenBank/DDBJ whole genome shotgun (WGS) entry which is preliminary data.</text>
</comment>
<sequence>MTIQVYPPTAPPVPTFTVRAQSFEVDPGAERFGYDVARHFGEVPGNMVEG</sequence>
<protein>
    <submittedName>
        <fullName evidence="1">Uncharacterized protein</fullName>
    </submittedName>
</protein>
<name>A0A846RT47_9MICC</name>
<dbReference type="RefSeq" id="WP_167992718.1">
    <property type="nucleotide sequence ID" value="NZ_JAATJL010000001.1"/>
</dbReference>
<dbReference type="EMBL" id="JAATJL010000001">
    <property type="protein sequence ID" value="NJC22246.1"/>
    <property type="molecule type" value="Genomic_DNA"/>
</dbReference>